<reference evidence="3 4" key="1">
    <citation type="submission" date="2020-03" db="EMBL/GenBank/DDBJ databases">
        <title>Whole genome shotgun sequence of Phytohabitans houttuyneae NBRC 108639.</title>
        <authorList>
            <person name="Komaki H."/>
            <person name="Tamura T."/>
        </authorList>
    </citation>
    <scope>NUCLEOTIDE SEQUENCE [LARGE SCALE GENOMIC DNA]</scope>
    <source>
        <strain evidence="3 4">NBRC 108639</strain>
    </source>
</reference>
<protein>
    <submittedName>
        <fullName evidence="3">Membrane protein</fullName>
    </submittedName>
</protein>
<feature type="transmembrane region" description="Helical" evidence="2">
    <location>
        <begin position="107"/>
        <end position="127"/>
    </location>
</feature>
<evidence type="ECO:0000256" key="1">
    <source>
        <dbReference type="SAM" id="MobiDB-lite"/>
    </source>
</evidence>
<evidence type="ECO:0000313" key="3">
    <source>
        <dbReference type="EMBL" id="GFJ76999.1"/>
    </source>
</evidence>
<keyword evidence="2" id="KW-1133">Transmembrane helix</keyword>
<dbReference type="EMBL" id="BLPF01000001">
    <property type="protein sequence ID" value="GFJ76999.1"/>
    <property type="molecule type" value="Genomic_DNA"/>
</dbReference>
<dbReference type="AlphaFoldDB" id="A0A6V8K498"/>
<evidence type="ECO:0000256" key="2">
    <source>
        <dbReference type="SAM" id="Phobius"/>
    </source>
</evidence>
<keyword evidence="2" id="KW-0472">Membrane</keyword>
<name>A0A6V8K498_9ACTN</name>
<proteinExistence type="predicted"/>
<reference evidence="3 4" key="2">
    <citation type="submission" date="2020-03" db="EMBL/GenBank/DDBJ databases">
        <authorList>
            <person name="Ichikawa N."/>
            <person name="Kimura A."/>
            <person name="Kitahashi Y."/>
            <person name="Uohara A."/>
        </authorList>
    </citation>
    <scope>NUCLEOTIDE SEQUENCE [LARGE SCALE GENOMIC DNA]</scope>
    <source>
        <strain evidence="3 4">NBRC 108639</strain>
    </source>
</reference>
<accession>A0A6V8K498</accession>
<keyword evidence="2" id="KW-0812">Transmembrane</keyword>
<dbReference type="PANTHER" id="PTHR40078">
    <property type="entry name" value="INTEGRAL MEMBRANE PROTEIN-RELATED"/>
    <property type="match status" value="1"/>
</dbReference>
<feature type="region of interest" description="Disordered" evidence="1">
    <location>
        <begin position="217"/>
        <end position="291"/>
    </location>
</feature>
<feature type="transmembrane region" description="Helical" evidence="2">
    <location>
        <begin position="49"/>
        <end position="68"/>
    </location>
</feature>
<dbReference type="Proteomes" id="UP000482800">
    <property type="component" value="Unassembled WGS sequence"/>
</dbReference>
<keyword evidence="4" id="KW-1185">Reference proteome</keyword>
<evidence type="ECO:0000313" key="4">
    <source>
        <dbReference type="Proteomes" id="UP000482800"/>
    </source>
</evidence>
<organism evidence="3 4">
    <name type="scientific">Phytohabitans houttuyneae</name>
    <dbReference type="NCBI Taxonomy" id="1076126"/>
    <lineage>
        <taxon>Bacteria</taxon>
        <taxon>Bacillati</taxon>
        <taxon>Actinomycetota</taxon>
        <taxon>Actinomycetes</taxon>
        <taxon>Micromonosporales</taxon>
        <taxon>Micromonosporaceae</taxon>
    </lineage>
</organism>
<gene>
    <name evidence="3" type="ORF">Phou_011790</name>
</gene>
<feature type="transmembrane region" description="Helical" evidence="2">
    <location>
        <begin position="80"/>
        <end position="101"/>
    </location>
</feature>
<dbReference type="InterPro" id="IPR038750">
    <property type="entry name" value="YczE/YyaS-like"/>
</dbReference>
<sequence>MFVIERATRRLTQLFAGLVLYGASMALMIESRLGLDPWDVFHQGLSEVTGLRFGLVVILVGAAVLLLWIPLRQRPGIGTVANVVVIGLAVDAVLLVLPTAGPLAARIAYLVGGVVLNGVATGLYIGARLGPGPRDGLMTGFVARRQQGWRGPAGPPSSNSRPRGSIRVVRTVIEVTVLAVGWLLGGTVGIGTVLYAVAIGPLAHVFIPLFTVPERPGPDSARLSAREGAGTARRRSPPAERASTARQARRRGPRLCRCPSAAKRASRRPSALRSGPGPRGGALHVRSGPAP</sequence>
<dbReference type="PANTHER" id="PTHR40078:SF1">
    <property type="entry name" value="INTEGRAL MEMBRANE PROTEIN"/>
    <property type="match status" value="1"/>
</dbReference>
<feature type="compositionally biased region" description="Low complexity" evidence="1">
    <location>
        <begin position="259"/>
        <end position="276"/>
    </location>
</feature>
<feature type="transmembrane region" description="Helical" evidence="2">
    <location>
        <begin position="12"/>
        <end position="29"/>
    </location>
</feature>
<comment type="caution">
    <text evidence="3">The sequence shown here is derived from an EMBL/GenBank/DDBJ whole genome shotgun (WGS) entry which is preliminary data.</text>
</comment>
<dbReference type="Pfam" id="PF19700">
    <property type="entry name" value="DUF6198"/>
    <property type="match status" value="1"/>
</dbReference>